<evidence type="ECO:0000256" key="6">
    <source>
        <dbReference type="ARBA" id="ARBA00022989"/>
    </source>
</evidence>
<name>A0A381PUF2_9ZZZZ</name>
<feature type="transmembrane region" description="Helical" evidence="8">
    <location>
        <begin position="480"/>
        <end position="508"/>
    </location>
</feature>
<keyword evidence="7 8" id="KW-0472">Membrane</keyword>
<evidence type="ECO:0000256" key="5">
    <source>
        <dbReference type="ARBA" id="ARBA00022692"/>
    </source>
</evidence>
<dbReference type="GO" id="GO:0016763">
    <property type="term" value="F:pentosyltransferase activity"/>
    <property type="evidence" value="ECO:0007669"/>
    <property type="project" value="TreeGrafter"/>
</dbReference>
<dbReference type="GO" id="GO:0008610">
    <property type="term" value="P:lipid biosynthetic process"/>
    <property type="evidence" value="ECO:0007669"/>
    <property type="project" value="UniProtKB-ARBA"/>
</dbReference>
<accession>A0A381PUF2</accession>
<protein>
    <recommendedName>
        <fullName evidence="9">Glycosyltransferase RgtA/B/C/D-like domain-containing protein</fullName>
    </recommendedName>
</protein>
<dbReference type="PANTHER" id="PTHR33908:SF11">
    <property type="entry name" value="MEMBRANE PROTEIN"/>
    <property type="match status" value="1"/>
</dbReference>
<dbReference type="AlphaFoldDB" id="A0A381PUF2"/>
<feature type="transmembrane region" description="Helical" evidence="8">
    <location>
        <begin position="146"/>
        <end position="165"/>
    </location>
</feature>
<evidence type="ECO:0000256" key="4">
    <source>
        <dbReference type="ARBA" id="ARBA00022679"/>
    </source>
</evidence>
<evidence type="ECO:0000256" key="8">
    <source>
        <dbReference type="SAM" id="Phobius"/>
    </source>
</evidence>
<dbReference type="PANTHER" id="PTHR33908">
    <property type="entry name" value="MANNOSYLTRANSFERASE YKCB-RELATED"/>
    <property type="match status" value="1"/>
</dbReference>
<feature type="transmembrane region" description="Helical" evidence="8">
    <location>
        <begin position="21"/>
        <end position="42"/>
    </location>
</feature>
<dbReference type="Pfam" id="PF13231">
    <property type="entry name" value="PMT_2"/>
    <property type="match status" value="1"/>
</dbReference>
<feature type="transmembrane region" description="Helical" evidence="8">
    <location>
        <begin position="172"/>
        <end position="190"/>
    </location>
</feature>
<feature type="transmembrane region" description="Helical" evidence="8">
    <location>
        <begin position="118"/>
        <end position="140"/>
    </location>
</feature>
<keyword evidence="5 8" id="KW-0812">Transmembrane</keyword>
<dbReference type="GO" id="GO:0005886">
    <property type="term" value="C:plasma membrane"/>
    <property type="evidence" value="ECO:0007669"/>
    <property type="project" value="UniProtKB-SubCell"/>
</dbReference>
<feature type="transmembrane region" description="Helical" evidence="8">
    <location>
        <begin position="353"/>
        <end position="371"/>
    </location>
</feature>
<gene>
    <name evidence="10" type="ORF">METZ01_LOCUS22531</name>
</gene>
<feature type="transmembrane region" description="Helical" evidence="8">
    <location>
        <begin position="79"/>
        <end position="97"/>
    </location>
</feature>
<keyword evidence="4" id="KW-0808">Transferase</keyword>
<evidence type="ECO:0000256" key="3">
    <source>
        <dbReference type="ARBA" id="ARBA00022676"/>
    </source>
</evidence>
<evidence type="ECO:0000256" key="2">
    <source>
        <dbReference type="ARBA" id="ARBA00022475"/>
    </source>
</evidence>
<keyword evidence="3" id="KW-0328">Glycosyltransferase</keyword>
<organism evidence="10">
    <name type="scientific">marine metagenome</name>
    <dbReference type="NCBI Taxonomy" id="408172"/>
    <lineage>
        <taxon>unclassified sequences</taxon>
        <taxon>metagenomes</taxon>
        <taxon>ecological metagenomes</taxon>
    </lineage>
</organism>
<dbReference type="InterPro" id="IPR038731">
    <property type="entry name" value="RgtA/B/C-like"/>
</dbReference>
<feature type="transmembrane region" description="Helical" evidence="8">
    <location>
        <begin position="323"/>
        <end position="341"/>
    </location>
</feature>
<sequence length="522" mass="57690">MLQAEFDVNHRDNEPVKVRKIALWVCGIALCVYTVTTGGSFATDLASFEVTKNLAQRGSFAMSYDVLATEAERGVDGQYYAPVGIGHPLFSLPFYLGSRALQSLSAIKIGKPETLDKAAVVLGSAVAAAFCAPLAFLFAWRLSGSLEGALVATLSLAFGTILWPYSKFGFNAPLATCCLLGATLCTWIGVRDYRSYVLMAGGALQGMALLTRHEMGVMIIPIFIWLVAESRRDRQLMFKRLVLFGLPFALAVGVWMWYNASRFGHPFDTGLLRDPNVRFDSSFFVGLYGLLASPGRALFLYAPITLVGLLALKRLAMQDRSTALLFGLQILILTSLIAKMHQWDGGESYGPRYLVPLLPYLTVPIAVLFPLGQRAVRRRILFTTLALSVLVQLPGVLVDYSKIQNAFARQTTGYSIQMSRYSWEATPLVLNVKSALKGVPRNVGHLIGITTPPAVVQSGQETQRDFSQQFVFSLDFWWLYLYYLGVIPAWLSVMAGIFPLMIASYLIYMVRRSLRSFSNSNP</sequence>
<keyword evidence="2" id="KW-1003">Cell membrane</keyword>
<feature type="domain" description="Glycosyltransferase RgtA/B/C/D-like" evidence="9">
    <location>
        <begin position="118"/>
        <end position="257"/>
    </location>
</feature>
<comment type="subcellular location">
    <subcellularLocation>
        <location evidence="1">Cell membrane</location>
        <topology evidence="1">Multi-pass membrane protein</topology>
    </subcellularLocation>
</comment>
<evidence type="ECO:0000256" key="1">
    <source>
        <dbReference type="ARBA" id="ARBA00004651"/>
    </source>
</evidence>
<evidence type="ECO:0000313" key="10">
    <source>
        <dbReference type="EMBL" id="SUZ69677.1"/>
    </source>
</evidence>
<proteinExistence type="predicted"/>
<dbReference type="InterPro" id="IPR050297">
    <property type="entry name" value="LipidA_mod_glycosyltrf_83"/>
</dbReference>
<feature type="transmembrane region" description="Helical" evidence="8">
    <location>
        <begin position="210"/>
        <end position="228"/>
    </location>
</feature>
<dbReference type="EMBL" id="UINC01001069">
    <property type="protein sequence ID" value="SUZ69677.1"/>
    <property type="molecule type" value="Genomic_DNA"/>
</dbReference>
<feature type="transmembrane region" description="Helical" evidence="8">
    <location>
        <begin position="240"/>
        <end position="258"/>
    </location>
</feature>
<evidence type="ECO:0000256" key="7">
    <source>
        <dbReference type="ARBA" id="ARBA00023136"/>
    </source>
</evidence>
<keyword evidence="6 8" id="KW-1133">Transmembrane helix</keyword>
<evidence type="ECO:0000259" key="9">
    <source>
        <dbReference type="Pfam" id="PF13231"/>
    </source>
</evidence>
<feature type="transmembrane region" description="Helical" evidence="8">
    <location>
        <begin position="283"/>
        <end position="311"/>
    </location>
</feature>
<feature type="transmembrane region" description="Helical" evidence="8">
    <location>
        <begin position="380"/>
        <end position="398"/>
    </location>
</feature>
<reference evidence="10" key="1">
    <citation type="submission" date="2018-05" db="EMBL/GenBank/DDBJ databases">
        <authorList>
            <person name="Lanie J.A."/>
            <person name="Ng W.-L."/>
            <person name="Kazmierczak K.M."/>
            <person name="Andrzejewski T.M."/>
            <person name="Davidsen T.M."/>
            <person name="Wayne K.J."/>
            <person name="Tettelin H."/>
            <person name="Glass J.I."/>
            <person name="Rusch D."/>
            <person name="Podicherti R."/>
            <person name="Tsui H.-C.T."/>
            <person name="Winkler M.E."/>
        </authorList>
    </citation>
    <scope>NUCLEOTIDE SEQUENCE</scope>
</reference>